<keyword evidence="2" id="KW-1133">Transmembrane helix</keyword>
<sequence length="242" mass="27455">MVEIDEPLAVVATVILSVVWLFAIIATSLTSWSTINYRDVATNIDWTVGHGVWKICYDNSVFNNCTQWNWNGLGDSSCENSVRLAAGMSVLSILWCFACIVMGCAIVVMLWSVLLQCCWTCMNFLLWLWLLISWAAWCSYAESSCNKQPPVQNYGAAWFLALFAWLFQWIVVCLSVAMTFKTHRKRNEHDPMAFLGPPGPPDPTNEPRPYEKTQPTRYPSTPYGEPQPPPPPPMIRSYGRPY</sequence>
<reference evidence="3" key="1">
    <citation type="submission" date="2021-01" db="EMBL/GenBank/DDBJ databases">
        <authorList>
            <person name="Corre E."/>
            <person name="Pelletier E."/>
            <person name="Niang G."/>
            <person name="Scheremetjew M."/>
            <person name="Finn R."/>
            <person name="Kale V."/>
            <person name="Holt S."/>
            <person name="Cochrane G."/>
            <person name="Meng A."/>
            <person name="Brown T."/>
            <person name="Cohen L."/>
        </authorList>
    </citation>
    <scope>NUCLEOTIDE SEQUENCE</scope>
    <source>
        <strain evidence="3">NIES-381</strain>
    </source>
</reference>
<feature type="transmembrane region" description="Helical" evidence="2">
    <location>
        <begin position="90"/>
        <end position="111"/>
    </location>
</feature>
<evidence type="ECO:0000313" key="3">
    <source>
        <dbReference type="EMBL" id="CAD9010020.1"/>
    </source>
</evidence>
<accession>A0A7S1IEU4</accession>
<proteinExistence type="predicted"/>
<keyword evidence="2" id="KW-0472">Membrane</keyword>
<feature type="region of interest" description="Disordered" evidence="1">
    <location>
        <begin position="189"/>
        <end position="242"/>
    </location>
</feature>
<gene>
    <name evidence="3" type="ORF">EGYM00392_LOCUS21115</name>
</gene>
<evidence type="ECO:0000256" key="2">
    <source>
        <dbReference type="SAM" id="Phobius"/>
    </source>
</evidence>
<evidence type="ECO:0008006" key="4">
    <source>
        <dbReference type="Google" id="ProtNLM"/>
    </source>
</evidence>
<feature type="compositionally biased region" description="Pro residues" evidence="1">
    <location>
        <begin position="225"/>
        <end position="234"/>
    </location>
</feature>
<evidence type="ECO:0000256" key="1">
    <source>
        <dbReference type="SAM" id="MobiDB-lite"/>
    </source>
</evidence>
<keyword evidence="2" id="KW-0812">Transmembrane</keyword>
<protein>
    <recommendedName>
        <fullName evidence="4">Claudin</fullName>
    </recommendedName>
</protein>
<name>A0A7S1IEU4_9EUGL</name>
<organism evidence="3">
    <name type="scientific">Eutreptiella gymnastica</name>
    <dbReference type="NCBI Taxonomy" id="73025"/>
    <lineage>
        <taxon>Eukaryota</taxon>
        <taxon>Discoba</taxon>
        <taxon>Euglenozoa</taxon>
        <taxon>Euglenida</taxon>
        <taxon>Spirocuta</taxon>
        <taxon>Euglenophyceae</taxon>
        <taxon>Eutreptiales</taxon>
        <taxon>Eutreptiaceae</taxon>
        <taxon>Eutreptiella</taxon>
    </lineage>
</organism>
<feature type="transmembrane region" description="Helical" evidence="2">
    <location>
        <begin position="157"/>
        <end position="180"/>
    </location>
</feature>
<feature type="compositionally biased region" description="Pro residues" evidence="1">
    <location>
        <begin position="197"/>
        <end position="206"/>
    </location>
</feature>
<dbReference type="EMBL" id="HBGA01057284">
    <property type="protein sequence ID" value="CAD9010020.1"/>
    <property type="molecule type" value="Transcribed_RNA"/>
</dbReference>
<feature type="transmembrane region" description="Helical" evidence="2">
    <location>
        <begin position="118"/>
        <end position="137"/>
    </location>
</feature>
<feature type="transmembrane region" description="Helical" evidence="2">
    <location>
        <begin position="7"/>
        <end position="29"/>
    </location>
</feature>
<dbReference type="AlphaFoldDB" id="A0A7S1IEU4"/>